<sequence length="59" mass="6242">MLLASTLPVFLVASSAKFSSILPTAATVQTFPKHGKGITNLNSTIQVQNEQLINVGKCI</sequence>
<organism evidence="2 3">
    <name type="scientific">Malus baccata</name>
    <name type="common">Siberian crab apple</name>
    <name type="synonym">Pyrus baccata</name>
    <dbReference type="NCBI Taxonomy" id="106549"/>
    <lineage>
        <taxon>Eukaryota</taxon>
        <taxon>Viridiplantae</taxon>
        <taxon>Streptophyta</taxon>
        <taxon>Embryophyta</taxon>
        <taxon>Tracheophyta</taxon>
        <taxon>Spermatophyta</taxon>
        <taxon>Magnoliopsida</taxon>
        <taxon>eudicotyledons</taxon>
        <taxon>Gunneridae</taxon>
        <taxon>Pentapetalae</taxon>
        <taxon>rosids</taxon>
        <taxon>fabids</taxon>
        <taxon>Rosales</taxon>
        <taxon>Rosaceae</taxon>
        <taxon>Amygdaloideae</taxon>
        <taxon>Maleae</taxon>
        <taxon>Malus</taxon>
    </lineage>
</organism>
<dbReference type="AlphaFoldDB" id="A0A540KP40"/>
<keyword evidence="1" id="KW-0732">Signal</keyword>
<comment type="caution">
    <text evidence="2">The sequence shown here is derived from an EMBL/GenBank/DDBJ whole genome shotgun (WGS) entry which is preliminary data.</text>
</comment>
<feature type="chain" id="PRO_5022009731" evidence="1">
    <location>
        <begin position="17"/>
        <end position="59"/>
    </location>
</feature>
<dbReference type="EMBL" id="VIEB01001064">
    <property type="protein sequence ID" value="TQD75919.1"/>
    <property type="molecule type" value="Genomic_DNA"/>
</dbReference>
<evidence type="ECO:0000313" key="3">
    <source>
        <dbReference type="Proteomes" id="UP000315295"/>
    </source>
</evidence>
<accession>A0A540KP40</accession>
<reference evidence="2 3" key="1">
    <citation type="journal article" date="2019" name="G3 (Bethesda)">
        <title>Sequencing of a Wild Apple (Malus baccata) Genome Unravels the Differences Between Cultivated and Wild Apple Species Regarding Disease Resistance and Cold Tolerance.</title>
        <authorList>
            <person name="Chen X."/>
        </authorList>
    </citation>
    <scope>NUCLEOTIDE SEQUENCE [LARGE SCALE GENOMIC DNA]</scope>
    <source>
        <strain evidence="3">cv. Shandingzi</strain>
        <tissue evidence="2">Leaves</tissue>
    </source>
</reference>
<keyword evidence="3" id="KW-1185">Reference proteome</keyword>
<evidence type="ECO:0000256" key="1">
    <source>
        <dbReference type="SAM" id="SignalP"/>
    </source>
</evidence>
<name>A0A540KP40_MALBA</name>
<feature type="signal peptide" evidence="1">
    <location>
        <begin position="1"/>
        <end position="16"/>
    </location>
</feature>
<protein>
    <submittedName>
        <fullName evidence="2">Uncharacterized protein</fullName>
    </submittedName>
</protein>
<gene>
    <name evidence="2" type="ORF">C1H46_038550</name>
</gene>
<dbReference type="Proteomes" id="UP000315295">
    <property type="component" value="Unassembled WGS sequence"/>
</dbReference>
<evidence type="ECO:0000313" key="2">
    <source>
        <dbReference type="EMBL" id="TQD75919.1"/>
    </source>
</evidence>
<proteinExistence type="predicted"/>